<feature type="region of interest" description="Disordered" evidence="1">
    <location>
        <begin position="89"/>
        <end position="155"/>
    </location>
</feature>
<dbReference type="KEGG" id="bfo:118420423"/>
<name>A0A9J7LHM2_BRAFL</name>
<organism evidence="2 3">
    <name type="scientific">Branchiostoma floridae</name>
    <name type="common">Florida lancelet</name>
    <name type="synonym">Amphioxus</name>
    <dbReference type="NCBI Taxonomy" id="7739"/>
    <lineage>
        <taxon>Eukaryota</taxon>
        <taxon>Metazoa</taxon>
        <taxon>Chordata</taxon>
        <taxon>Cephalochordata</taxon>
        <taxon>Leptocardii</taxon>
        <taxon>Amphioxiformes</taxon>
        <taxon>Branchiostomatidae</taxon>
        <taxon>Branchiostoma</taxon>
    </lineage>
</organism>
<evidence type="ECO:0000313" key="2">
    <source>
        <dbReference type="Proteomes" id="UP000001554"/>
    </source>
</evidence>
<feature type="compositionally biased region" description="Polar residues" evidence="1">
    <location>
        <begin position="89"/>
        <end position="101"/>
    </location>
</feature>
<accession>A0A9J7LHM2</accession>
<feature type="compositionally biased region" description="Basic residues" evidence="1">
    <location>
        <begin position="135"/>
        <end position="144"/>
    </location>
</feature>
<evidence type="ECO:0000313" key="3">
    <source>
        <dbReference type="RefSeq" id="XP_035683096.1"/>
    </source>
</evidence>
<proteinExistence type="predicted"/>
<feature type="region of interest" description="Disordered" evidence="1">
    <location>
        <begin position="1"/>
        <end position="22"/>
    </location>
</feature>
<dbReference type="RefSeq" id="XP_035683096.1">
    <property type="nucleotide sequence ID" value="XM_035827203.1"/>
</dbReference>
<dbReference type="GeneID" id="118420423"/>
<dbReference type="AlphaFoldDB" id="A0A9J7LHM2"/>
<reference evidence="3" key="2">
    <citation type="submission" date="2025-08" db="UniProtKB">
        <authorList>
            <consortium name="RefSeq"/>
        </authorList>
    </citation>
    <scope>IDENTIFICATION</scope>
    <source>
        <strain evidence="3">S238N-H82</strain>
        <tissue evidence="3">Testes</tissue>
    </source>
</reference>
<keyword evidence="2" id="KW-1185">Reference proteome</keyword>
<protein>
    <submittedName>
        <fullName evidence="3">Uncharacterized protein LOC118420423</fullName>
    </submittedName>
</protein>
<gene>
    <name evidence="3" type="primary">LOC118420423</name>
</gene>
<dbReference type="Proteomes" id="UP000001554">
    <property type="component" value="Chromosome 8"/>
</dbReference>
<feature type="compositionally biased region" description="Polar residues" evidence="1">
    <location>
        <begin position="120"/>
        <end position="134"/>
    </location>
</feature>
<sequence>MASVQDEVMSGQPTSRRGNRPKEAVFWFPIDKSTGHGPTKLVKNEGALSTKMWVTVRWGNEGDVLALILYLGAEIGECKRAENAVDTSNLPQMSDYNTGDTSWEGDIRMNGGKKKRKDQTAGSSQSTENVQPPNKKQKTAKKSKQGSQKTRTRMPNEYLLYVPALQQTKVINEGWVDTKGAAVGDTVRFTYVEKTYSGEVIAVSDDMGDIRRARTNFLLTNESVDDQENQVSL</sequence>
<evidence type="ECO:0000256" key="1">
    <source>
        <dbReference type="SAM" id="MobiDB-lite"/>
    </source>
</evidence>
<reference evidence="2" key="1">
    <citation type="journal article" date="2020" name="Nat. Ecol. Evol.">
        <title>Deeply conserved synteny resolves early events in vertebrate evolution.</title>
        <authorList>
            <person name="Simakov O."/>
            <person name="Marletaz F."/>
            <person name="Yue J.X."/>
            <person name="O'Connell B."/>
            <person name="Jenkins J."/>
            <person name="Brandt A."/>
            <person name="Calef R."/>
            <person name="Tung C.H."/>
            <person name="Huang T.K."/>
            <person name="Schmutz J."/>
            <person name="Satoh N."/>
            <person name="Yu J.K."/>
            <person name="Putnam N.H."/>
            <person name="Green R.E."/>
            <person name="Rokhsar D.S."/>
        </authorList>
    </citation>
    <scope>NUCLEOTIDE SEQUENCE [LARGE SCALE GENOMIC DNA]</scope>
    <source>
        <strain evidence="2">S238N-H82</strain>
    </source>
</reference>